<evidence type="ECO:0000313" key="1">
    <source>
        <dbReference type="EMBL" id="KAI4326709.1"/>
    </source>
</evidence>
<keyword evidence="2" id="KW-1185">Reference proteome</keyword>
<accession>A0ACB9MT99</accession>
<name>A0ACB9MT99_9MYRT</name>
<protein>
    <submittedName>
        <fullName evidence="1">Uncharacterized protein</fullName>
    </submittedName>
</protein>
<proteinExistence type="predicted"/>
<organism evidence="1 2">
    <name type="scientific">Melastoma candidum</name>
    <dbReference type="NCBI Taxonomy" id="119954"/>
    <lineage>
        <taxon>Eukaryota</taxon>
        <taxon>Viridiplantae</taxon>
        <taxon>Streptophyta</taxon>
        <taxon>Embryophyta</taxon>
        <taxon>Tracheophyta</taxon>
        <taxon>Spermatophyta</taxon>
        <taxon>Magnoliopsida</taxon>
        <taxon>eudicotyledons</taxon>
        <taxon>Gunneridae</taxon>
        <taxon>Pentapetalae</taxon>
        <taxon>rosids</taxon>
        <taxon>malvids</taxon>
        <taxon>Myrtales</taxon>
        <taxon>Melastomataceae</taxon>
        <taxon>Melastomatoideae</taxon>
        <taxon>Melastomateae</taxon>
        <taxon>Melastoma</taxon>
    </lineage>
</organism>
<dbReference type="Proteomes" id="UP001057402">
    <property type="component" value="Chromosome 9"/>
</dbReference>
<gene>
    <name evidence="1" type="ORF">MLD38_031994</name>
</gene>
<reference evidence="2" key="1">
    <citation type="journal article" date="2023" name="Front. Plant Sci.">
        <title>Chromosomal-level genome assembly of Melastoma candidum provides insights into trichome evolution.</title>
        <authorList>
            <person name="Zhong Y."/>
            <person name="Wu W."/>
            <person name="Sun C."/>
            <person name="Zou P."/>
            <person name="Liu Y."/>
            <person name="Dai S."/>
            <person name="Zhou R."/>
        </authorList>
    </citation>
    <scope>NUCLEOTIDE SEQUENCE [LARGE SCALE GENOMIC DNA]</scope>
</reference>
<dbReference type="EMBL" id="CM042888">
    <property type="protein sequence ID" value="KAI4326709.1"/>
    <property type="molecule type" value="Genomic_DNA"/>
</dbReference>
<evidence type="ECO:0000313" key="2">
    <source>
        <dbReference type="Proteomes" id="UP001057402"/>
    </source>
</evidence>
<sequence length="97" mass="11322">MMSANINFGLQGCVFLFSFYIGINASQHNHLDRFSYASFFTMMLKCSILLNCFDNFFTSLEATANHRARSSWWHVPRSSRAKLVGLPKWPRRLQRDI</sequence>
<comment type="caution">
    <text evidence="1">The sequence shown here is derived from an EMBL/GenBank/DDBJ whole genome shotgun (WGS) entry which is preliminary data.</text>
</comment>